<reference evidence="4" key="1">
    <citation type="submission" date="2021-02" db="EMBL/GenBank/DDBJ databases">
        <title>Natrosporangium hydrolyticum gen. nov., sp. nov, a haloalkaliphilic actinobacterium from a soda solonchak soil.</title>
        <authorList>
            <person name="Sorokin D.Y."/>
            <person name="Khijniak T.V."/>
            <person name="Zakharycheva A.P."/>
            <person name="Boueva O.V."/>
            <person name="Ariskina E.V."/>
            <person name="Hahnke R.L."/>
            <person name="Bunk B."/>
            <person name="Sproer C."/>
            <person name="Schumann P."/>
            <person name="Evtushenko L.I."/>
            <person name="Kublanov I.V."/>
        </authorList>
    </citation>
    <scope>NUCLEOTIDE SEQUENCE</scope>
    <source>
        <strain evidence="4">DSM 106523</strain>
    </source>
</reference>
<feature type="compositionally biased region" description="Pro residues" evidence="2">
    <location>
        <begin position="9"/>
        <end position="37"/>
    </location>
</feature>
<keyword evidence="5" id="KW-1185">Reference proteome</keyword>
<dbReference type="AlphaFoldDB" id="A0A895YEC5"/>
<dbReference type="GO" id="GO:0016226">
    <property type="term" value="P:iron-sulfur cluster assembly"/>
    <property type="evidence" value="ECO:0007669"/>
    <property type="project" value="InterPro"/>
</dbReference>
<comment type="similarity">
    <text evidence="1">Belongs to the iron-sulfur cluster assembly SufBD family.</text>
</comment>
<proteinExistence type="inferred from homology"/>
<dbReference type="Proteomes" id="UP000662857">
    <property type="component" value="Chromosome"/>
</dbReference>
<feature type="region of interest" description="Disordered" evidence="2">
    <location>
        <begin position="1"/>
        <end position="38"/>
    </location>
</feature>
<dbReference type="SUPFAM" id="SSF101960">
    <property type="entry name" value="Stabilizer of iron transporter SufD"/>
    <property type="match status" value="1"/>
</dbReference>
<evidence type="ECO:0000313" key="5">
    <source>
        <dbReference type="Proteomes" id="UP000662857"/>
    </source>
</evidence>
<feature type="domain" description="SUF system FeS cluster assembly SufBD core" evidence="3">
    <location>
        <begin position="150"/>
        <end position="378"/>
    </location>
</feature>
<dbReference type="PANTHER" id="PTHR43575">
    <property type="entry name" value="PROTEIN ABCI7, CHLOROPLASTIC"/>
    <property type="match status" value="1"/>
</dbReference>
<dbReference type="InterPro" id="IPR000825">
    <property type="entry name" value="SUF_FeS_clus_asmbl_SufBD_core"/>
</dbReference>
<protein>
    <submittedName>
        <fullName evidence="4">Fe-S cluster assembly protein SufD</fullName>
    </submittedName>
</protein>
<dbReference type="InterPro" id="IPR037284">
    <property type="entry name" value="SUF_FeS_clus_asmbl_SufBD_sf"/>
</dbReference>
<dbReference type="NCBIfam" id="TIGR01981">
    <property type="entry name" value="sufD"/>
    <property type="match status" value="1"/>
</dbReference>
<dbReference type="PANTHER" id="PTHR43575:SF1">
    <property type="entry name" value="PROTEIN ABCI7, CHLOROPLASTIC"/>
    <property type="match status" value="1"/>
</dbReference>
<evidence type="ECO:0000313" key="4">
    <source>
        <dbReference type="EMBL" id="QSB12886.1"/>
    </source>
</evidence>
<evidence type="ECO:0000256" key="2">
    <source>
        <dbReference type="SAM" id="MobiDB-lite"/>
    </source>
</evidence>
<dbReference type="EMBL" id="CP070499">
    <property type="protein sequence ID" value="QSB12886.1"/>
    <property type="molecule type" value="Genomic_DNA"/>
</dbReference>
<organism evidence="4 5">
    <name type="scientific">Natronosporangium hydrolyticum</name>
    <dbReference type="NCBI Taxonomy" id="2811111"/>
    <lineage>
        <taxon>Bacteria</taxon>
        <taxon>Bacillati</taxon>
        <taxon>Actinomycetota</taxon>
        <taxon>Actinomycetes</taxon>
        <taxon>Micromonosporales</taxon>
        <taxon>Micromonosporaceae</taxon>
        <taxon>Natronosporangium</taxon>
    </lineage>
</organism>
<evidence type="ECO:0000256" key="1">
    <source>
        <dbReference type="ARBA" id="ARBA00043967"/>
    </source>
</evidence>
<dbReference type="Pfam" id="PF01458">
    <property type="entry name" value="SUFBD_core"/>
    <property type="match status" value="1"/>
</dbReference>
<gene>
    <name evidence="4" type="primary">sufD</name>
    <name evidence="4" type="ORF">JQS43_14505</name>
</gene>
<sequence>MAAQTPTPADAPVPAPTPADAPVPAPTPADAPVPAPTPAKTRAQALRSYDVADFPALTGREEEWRFTPLKRLRGLATIDGEAPTGRGVRYEHDALPAGVTATTGAHERGPLVPFDRISAYAYARVEQALRVEVAAEAVLDEPAYVRVVGDSTDGVSVGHVLITVGRFAQATLVLEQVGSVTLADNVEVVVADGAQLTLITLTDWAPDAVQAQHVHIRTGRDAKVSHIQVTLGGDLVRQYVSVEYGGRGGEVEAYGLYYADAPQHLEHRLLVDHGVPDCRSYVAYRGGLQGDGAHTVWVGDVLIQAEATGTDTYEINRNLVLSDGARADSVPNLEIETGEVTGAGHASATVRFDDEQLFYLMSRGIEAETARRLVVRGFFAEALQKIPVEALRERLGEAIEARLVKGGVV</sequence>
<evidence type="ECO:0000259" key="3">
    <source>
        <dbReference type="Pfam" id="PF01458"/>
    </source>
</evidence>
<dbReference type="KEGG" id="nhy:JQS43_14505"/>
<dbReference type="InterPro" id="IPR011542">
    <property type="entry name" value="SUF_FeS_clus_asmbl_SufD"/>
</dbReference>
<name>A0A895YEC5_9ACTN</name>
<dbReference type="InterPro" id="IPR055346">
    <property type="entry name" value="Fe-S_cluster_assembly_SufBD"/>
</dbReference>
<accession>A0A895YEC5</accession>